<proteinExistence type="predicted"/>
<gene>
    <name evidence="2" type="ORF">C2G38_2118473</name>
</gene>
<dbReference type="AlphaFoldDB" id="A0A397U580"/>
<protein>
    <submittedName>
        <fullName evidence="2">Uncharacterized protein</fullName>
    </submittedName>
</protein>
<comment type="caution">
    <text evidence="2">The sequence shown here is derived from an EMBL/GenBank/DDBJ whole genome shotgun (WGS) entry which is preliminary data.</text>
</comment>
<accession>A0A397U580</accession>
<evidence type="ECO:0000313" key="2">
    <source>
        <dbReference type="EMBL" id="RIB05392.1"/>
    </source>
</evidence>
<keyword evidence="1" id="KW-0812">Transmembrane</keyword>
<dbReference type="Proteomes" id="UP000266673">
    <property type="component" value="Unassembled WGS sequence"/>
</dbReference>
<feature type="transmembrane region" description="Helical" evidence="1">
    <location>
        <begin position="20"/>
        <end position="48"/>
    </location>
</feature>
<organism evidence="2 3">
    <name type="scientific">Gigaspora rosea</name>
    <dbReference type="NCBI Taxonomy" id="44941"/>
    <lineage>
        <taxon>Eukaryota</taxon>
        <taxon>Fungi</taxon>
        <taxon>Fungi incertae sedis</taxon>
        <taxon>Mucoromycota</taxon>
        <taxon>Glomeromycotina</taxon>
        <taxon>Glomeromycetes</taxon>
        <taxon>Diversisporales</taxon>
        <taxon>Gigasporaceae</taxon>
        <taxon>Gigaspora</taxon>
    </lineage>
</organism>
<keyword evidence="1" id="KW-1133">Transmembrane helix</keyword>
<evidence type="ECO:0000313" key="3">
    <source>
        <dbReference type="Proteomes" id="UP000266673"/>
    </source>
</evidence>
<keyword evidence="3" id="KW-1185">Reference proteome</keyword>
<name>A0A397U580_9GLOM</name>
<dbReference type="EMBL" id="QKWP01001989">
    <property type="protein sequence ID" value="RIB05392.1"/>
    <property type="molecule type" value="Genomic_DNA"/>
</dbReference>
<keyword evidence="1" id="KW-0472">Membrane</keyword>
<sequence length="56" mass="6418">MGKFKFGFTWLKTGSTTIFLEYILCLLLFSFYKFLTCLVLNLAVSLILSGVRKAFL</sequence>
<evidence type="ECO:0000256" key="1">
    <source>
        <dbReference type="SAM" id="Phobius"/>
    </source>
</evidence>
<reference evidence="2 3" key="1">
    <citation type="submission" date="2018-06" db="EMBL/GenBank/DDBJ databases">
        <title>Comparative genomics reveals the genomic features of Rhizophagus irregularis, R. cerebriforme, R. diaphanum and Gigaspora rosea, and their symbiotic lifestyle signature.</title>
        <authorList>
            <person name="Morin E."/>
            <person name="San Clemente H."/>
            <person name="Chen E.C.H."/>
            <person name="De La Providencia I."/>
            <person name="Hainaut M."/>
            <person name="Kuo A."/>
            <person name="Kohler A."/>
            <person name="Murat C."/>
            <person name="Tang N."/>
            <person name="Roy S."/>
            <person name="Loubradou J."/>
            <person name="Henrissat B."/>
            <person name="Grigoriev I.V."/>
            <person name="Corradi N."/>
            <person name="Roux C."/>
            <person name="Martin F.M."/>
        </authorList>
    </citation>
    <scope>NUCLEOTIDE SEQUENCE [LARGE SCALE GENOMIC DNA]</scope>
    <source>
        <strain evidence="2 3">DAOM 194757</strain>
    </source>
</reference>